<evidence type="ECO:0000256" key="9">
    <source>
        <dbReference type="ARBA" id="ARBA00023242"/>
    </source>
</evidence>
<dbReference type="InterPro" id="IPR026258">
    <property type="entry name" value="SRP68"/>
</dbReference>
<dbReference type="InterPro" id="IPR038253">
    <property type="entry name" value="SRP68_N_sf"/>
</dbReference>
<sequence>MEPGVIAVIGTTGVGKSNLSIQLAKELDGEVINADALQVYKGLDIITNKMPMDEREGVEHHLMDFLPLDSEYSVIEFKDDALKLIKEIHEREHMPVVVGGTHYYIQSLLWRDTLLDTKKTVDDQSNEETRKTLQSNEEFLRDADTVTLYRKLQEVDPVMANKWHEKDRRKISRSLQVFFETGERQSDLIKKQHALPESERLRMPSCIFWVYSEPTVLNARLDARVDTMITGGLFEEIQSMRQMVGPNTDYERGIWQAIGYKEFDPYFTAKEKATQNSESIDTPELEALKLECTENMKARTRQYAKRQVLWIRNKLLPLCREKEVKIFLLDATYFFAGKTLPEATSLNEHAKMLLHAQRDGDVIAALESWEKKECDICTQMQRVMQDKFGTGDKANALTPALIHGPHEWEQHLKSRQHRKLKTFKTEMERDGSNWWYWKAQEHKKRKREEAAALSTSQSEDGSTSNNAETLENEQSNVSLSSPTDTTEYSSSFIQLQEDLVQMEIDQETPVGPFSLDILSLTNEARNAYGLRRQEYGRYRHHCTQRLHRMRKALGVTHGKDKTYTKRPITAETLTNEKYLHLVLFQAERAWGHAMEIKAISVAWDDPRKQQHYINRLKKAAQHAQALEALCSAKEGKVDLRTTLDAQAYAALMTGYVLFERQEWQGTLEKFSAARAIYDKLSHAGTPHQEALCHAAMDEIDPNIRFCGYRLRLAKDGVVNVEELVKMSASNKGSGSDVLMREIDHLIAQTRQEKALEVDSITWRDRKIPLRNAKIASAIVSAQETAKEVATAETTDAKMEAFDKILQAYAEADKLVKKALKEDAIAAAKVKSSKSEQNTADLNLLSTYISLSSLSHAIDRNMLLAKDIFNKLEGDEARTEKNVDVQYQNLVKAYDNVVQNLAEIRQLPGVASDHQLAAEVDNKLTYYKGWRCFYTATAYAKLSRHVEAIALFDRAQTYATEVRSSLARLPRSAVSGSSQDAFHVTEQELAELESKIRGRKCQVHAAWYLEHGHQQEDTDGALNDQLSSMNLDEKSLDEPALIKRLDSYPTSITSKAHPRVPHLVDFPPALEPIPAKPLFFDIAFNHMDYKMDRIAERAGRPKDAAQSQQQGGGWFGSIWGRK</sequence>
<keyword evidence="8" id="KW-0733">Signal recognition particle</keyword>
<keyword evidence="10" id="KW-0687">Ribonucleoprotein</keyword>
<evidence type="ECO:0000256" key="2">
    <source>
        <dbReference type="ARBA" id="ARBA00004496"/>
    </source>
</evidence>
<dbReference type="AlphaFoldDB" id="A0A9P6Q7I0"/>
<evidence type="ECO:0000256" key="10">
    <source>
        <dbReference type="ARBA" id="ARBA00023274"/>
    </source>
</evidence>
<dbReference type="GO" id="GO:0005047">
    <property type="term" value="F:signal recognition particle binding"/>
    <property type="evidence" value="ECO:0007669"/>
    <property type="project" value="InterPro"/>
</dbReference>
<dbReference type="EC" id="2.5.1.75" evidence="11"/>
<dbReference type="SUPFAM" id="SSF52540">
    <property type="entry name" value="P-loop containing nucleoside triphosphate hydrolases"/>
    <property type="match status" value="1"/>
</dbReference>
<dbReference type="NCBIfam" id="TIGR00174">
    <property type="entry name" value="miaA"/>
    <property type="match status" value="1"/>
</dbReference>
<evidence type="ECO:0000256" key="4">
    <source>
        <dbReference type="ARBA" id="ARBA00009352"/>
    </source>
</evidence>
<dbReference type="CDD" id="cd15481">
    <property type="entry name" value="SRP68-RBD"/>
    <property type="match status" value="1"/>
</dbReference>
<keyword evidence="12" id="KW-0547">Nucleotide-binding</keyword>
<comment type="catalytic activity">
    <reaction evidence="11">
        <text>adenosine(37) in tRNA + dimethylallyl diphosphate = N(6)-dimethylallyladenosine(37) in tRNA + diphosphate</text>
        <dbReference type="Rhea" id="RHEA:26482"/>
        <dbReference type="Rhea" id="RHEA-COMP:10162"/>
        <dbReference type="Rhea" id="RHEA-COMP:10375"/>
        <dbReference type="ChEBI" id="CHEBI:33019"/>
        <dbReference type="ChEBI" id="CHEBI:57623"/>
        <dbReference type="ChEBI" id="CHEBI:74411"/>
        <dbReference type="ChEBI" id="CHEBI:74415"/>
        <dbReference type="EC" id="2.5.1.75"/>
    </reaction>
</comment>
<keyword evidence="12" id="KW-0808">Transferase</keyword>
<evidence type="ECO:0000256" key="5">
    <source>
        <dbReference type="ARBA" id="ARBA00022490"/>
    </source>
</evidence>
<dbReference type="Gene3D" id="1.10.3450.40">
    <property type="entry name" value="Signal recognition particle, SRP68 subunit, RNA-binding domain"/>
    <property type="match status" value="1"/>
</dbReference>
<dbReference type="GO" id="GO:0030942">
    <property type="term" value="F:endoplasmic reticulum signal peptide binding"/>
    <property type="evidence" value="ECO:0007669"/>
    <property type="project" value="InterPro"/>
</dbReference>
<dbReference type="FunFam" id="1.10.3450.40:FF:000001">
    <property type="entry name" value="Signal recognition particle subunit SRP68"/>
    <property type="match status" value="1"/>
</dbReference>
<keyword evidence="15" id="KW-1185">Reference proteome</keyword>
<dbReference type="Gene3D" id="3.30.160.60">
    <property type="entry name" value="Classic Zinc Finger"/>
    <property type="match status" value="1"/>
</dbReference>
<evidence type="ECO:0000256" key="3">
    <source>
        <dbReference type="ARBA" id="ARBA00004604"/>
    </source>
</evidence>
<dbReference type="GO" id="GO:0005783">
    <property type="term" value="C:endoplasmic reticulum"/>
    <property type="evidence" value="ECO:0007669"/>
    <property type="project" value="UniProtKB-SubCell"/>
</dbReference>
<dbReference type="GO" id="GO:0005524">
    <property type="term" value="F:ATP binding"/>
    <property type="evidence" value="ECO:0007669"/>
    <property type="project" value="UniProtKB-KW"/>
</dbReference>
<proteinExistence type="inferred from homology"/>
<evidence type="ECO:0000256" key="11">
    <source>
        <dbReference type="RuleBase" id="RU003783"/>
    </source>
</evidence>
<comment type="subcellular location">
    <subcellularLocation>
        <location evidence="2">Cytoplasm</location>
    </subcellularLocation>
    <subcellularLocation>
        <location evidence="1">Endoplasmic reticulum</location>
    </subcellularLocation>
    <subcellularLocation>
        <location evidence="3">Nucleus</location>
        <location evidence="3">Nucleolus</location>
    </subcellularLocation>
</comment>
<dbReference type="HAMAP" id="MF_00185">
    <property type="entry name" value="IPP_trans"/>
    <property type="match status" value="1"/>
</dbReference>
<keyword evidence="9" id="KW-0539">Nucleus</keyword>
<keyword evidence="5" id="KW-0963">Cytoplasm</keyword>
<evidence type="ECO:0000256" key="8">
    <source>
        <dbReference type="ARBA" id="ARBA00023135"/>
    </source>
</evidence>
<name>A0A9P6Q7I0_9FUNG</name>
<dbReference type="EMBL" id="JAAAJB010000209">
    <property type="protein sequence ID" value="KAG0261662.1"/>
    <property type="molecule type" value="Genomic_DNA"/>
</dbReference>
<dbReference type="GO" id="GO:0005829">
    <property type="term" value="C:cytosol"/>
    <property type="evidence" value="ECO:0007669"/>
    <property type="project" value="UniProtKB-ARBA"/>
</dbReference>
<feature type="region of interest" description="Disordered" evidence="13">
    <location>
        <begin position="447"/>
        <end position="486"/>
    </location>
</feature>
<evidence type="ECO:0000313" key="14">
    <source>
        <dbReference type="EMBL" id="KAG0261662.1"/>
    </source>
</evidence>
<dbReference type="GO" id="GO:0006614">
    <property type="term" value="P:SRP-dependent cotranslational protein targeting to membrane"/>
    <property type="evidence" value="ECO:0007669"/>
    <property type="project" value="InterPro"/>
</dbReference>
<dbReference type="Gene3D" id="3.40.50.300">
    <property type="entry name" value="P-loop containing nucleotide triphosphate hydrolases"/>
    <property type="match status" value="1"/>
</dbReference>
<comment type="similarity">
    <text evidence="4">Belongs to the SRP68 family.</text>
</comment>
<evidence type="ECO:0000256" key="12">
    <source>
        <dbReference type="RuleBase" id="RU003785"/>
    </source>
</evidence>
<comment type="similarity">
    <text evidence="12">Belongs to the IPP transferase family.</text>
</comment>
<dbReference type="InterPro" id="IPR027417">
    <property type="entry name" value="P-loop_NTPase"/>
</dbReference>
<dbReference type="GO" id="GO:0052381">
    <property type="term" value="F:tRNA dimethylallyltransferase activity"/>
    <property type="evidence" value="ECO:0007669"/>
    <property type="project" value="UniProtKB-EC"/>
</dbReference>
<dbReference type="InterPro" id="IPR018022">
    <property type="entry name" value="IPT"/>
</dbReference>
<gene>
    <name evidence="14" type="primary">SRP68</name>
    <name evidence="14" type="ORF">DFQ27_002819</name>
</gene>
<keyword evidence="7" id="KW-0694">RNA-binding</keyword>
<dbReference type="OrthoDB" id="10255118at2759"/>
<dbReference type="GO" id="GO:0008033">
    <property type="term" value="P:tRNA processing"/>
    <property type="evidence" value="ECO:0007669"/>
    <property type="project" value="UniProtKB-KW"/>
</dbReference>
<dbReference type="Pfam" id="PF16969">
    <property type="entry name" value="SRP68"/>
    <property type="match status" value="1"/>
</dbReference>
<dbReference type="Pfam" id="PF01715">
    <property type="entry name" value="IPPT"/>
    <property type="match status" value="1"/>
</dbReference>
<dbReference type="GO" id="GO:0005786">
    <property type="term" value="C:signal recognition particle, endoplasmic reticulum targeting"/>
    <property type="evidence" value="ECO:0007669"/>
    <property type="project" value="UniProtKB-KW"/>
</dbReference>
<evidence type="ECO:0000313" key="15">
    <source>
        <dbReference type="Proteomes" id="UP000807716"/>
    </source>
</evidence>
<dbReference type="PANTHER" id="PTHR12860">
    <property type="entry name" value="SIGNAL RECOGNITION PARTICLE 68 KDA PROTEIN"/>
    <property type="match status" value="1"/>
</dbReference>
<keyword evidence="6" id="KW-0256">Endoplasmic reticulum</keyword>
<dbReference type="Proteomes" id="UP000807716">
    <property type="component" value="Unassembled WGS sequence"/>
</dbReference>
<reference evidence="14" key="1">
    <citation type="journal article" date="2020" name="Fungal Divers.">
        <title>Resolving the Mortierellaceae phylogeny through synthesis of multi-gene phylogenetics and phylogenomics.</title>
        <authorList>
            <person name="Vandepol N."/>
            <person name="Liber J."/>
            <person name="Desiro A."/>
            <person name="Na H."/>
            <person name="Kennedy M."/>
            <person name="Barry K."/>
            <person name="Grigoriev I.V."/>
            <person name="Miller A.N."/>
            <person name="O'Donnell K."/>
            <person name="Stajich J.E."/>
            <person name="Bonito G."/>
        </authorList>
    </citation>
    <scope>NUCLEOTIDE SEQUENCE</scope>
    <source>
        <strain evidence="14">BC1065</strain>
    </source>
</reference>
<dbReference type="GO" id="GO:0008312">
    <property type="term" value="F:7S RNA binding"/>
    <property type="evidence" value="ECO:0007669"/>
    <property type="project" value="InterPro"/>
</dbReference>
<dbReference type="InterPro" id="IPR034652">
    <property type="entry name" value="SRP68-RBD"/>
</dbReference>
<keyword evidence="12" id="KW-0067">ATP-binding</keyword>
<comment type="caution">
    <text evidence="14">The sequence shown here is derived from an EMBL/GenBank/DDBJ whole genome shotgun (WGS) entry which is preliminary data.</text>
</comment>
<organism evidence="14 15">
    <name type="scientific">Actinomortierella ambigua</name>
    <dbReference type="NCBI Taxonomy" id="1343610"/>
    <lineage>
        <taxon>Eukaryota</taxon>
        <taxon>Fungi</taxon>
        <taxon>Fungi incertae sedis</taxon>
        <taxon>Mucoromycota</taxon>
        <taxon>Mortierellomycotina</taxon>
        <taxon>Mortierellomycetes</taxon>
        <taxon>Mortierellales</taxon>
        <taxon>Mortierellaceae</taxon>
        <taxon>Actinomortierella</taxon>
    </lineage>
</organism>
<evidence type="ECO:0000256" key="6">
    <source>
        <dbReference type="ARBA" id="ARBA00022824"/>
    </source>
</evidence>
<evidence type="ECO:0000256" key="13">
    <source>
        <dbReference type="SAM" id="MobiDB-lite"/>
    </source>
</evidence>
<keyword evidence="11" id="KW-0819">tRNA processing</keyword>
<evidence type="ECO:0000256" key="1">
    <source>
        <dbReference type="ARBA" id="ARBA00004240"/>
    </source>
</evidence>
<accession>A0A9P6Q7I0</accession>
<dbReference type="Gene3D" id="1.10.20.140">
    <property type="match status" value="1"/>
</dbReference>
<dbReference type="GO" id="GO:0005730">
    <property type="term" value="C:nucleolus"/>
    <property type="evidence" value="ECO:0007669"/>
    <property type="project" value="UniProtKB-SubCell"/>
</dbReference>
<feature type="region of interest" description="Disordered" evidence="13">
    <location>
        <begin position="1098"/>
        <end position="1121"/>
    </location>
</feature>
<dbReference type="PANTHER" id="PTHR12860:SF0">
    <property type="entry name" value="SIGNAL RECOGNITION PARTICLE SUBUNIT SRP68"/>
    <property type="match status" value="1"/>
</dbReference>
<protein>
    <recommendedName>
        <fullName evidence="11">tRNA dimethylallyltransferase</fullName>
        <ecNumber evidence="11">2.5.1.75</ecNumber>
    </recommendedName>
</protein>
<evidence type="ECO:0000256" key="7">
    <source>
        <dbReference type="ARBA" id="ARBA00022884"/>
    </source>
</evidence>
<feature type="compositionally biased region" description="Polar residues" evidence="13">
    <location>
        <begin position="453"/>
        <end position="486"/>
    </location>
</feature>